<feature type="compositionally biased region" description="Basic and acidic residues" evidence="1">
    <location>
        <begin position="1590"/>
        <end position="1599"/>
    </location>
</feature>
<dbReference type="PANTHER" id="PTHR42064:SF1">
    <property type="entry name" value="YALI0F28677P"/>
    <property type="match status" value="1"/>
</dbReference>
<feature type="region of interest" description="Disordered" evidence="1">
    <location>
        <begin position="1101"/>
        <end position="1137"/>
    </location>
</feature>
<feature type="region of interest" description="Disordered" evidence="1">
    <location>
        <begin position="1575"/>
        <end position="1599"/>
    </location>
</feature>
<feature type="region of interest" description="Disordered" evidence="1">
    <location>
        <begin position="1509"/>
        <end position="1528"/>
    </location>
</feature>
<feature type="region of interest" description="Disordered" evidence="1">
    <location>
        <begin position="751"/>
        <end position="811"/>
    </location>
</feature>
<feature type="compositionally biased region" description="Acidic residues" evidence="1">
    <location>
        <begin position="683"/>
        <end position="703"/>
    </location>
</feature>
<dbReference type="PANTHER" id="PTHR42064">
    <property type="entry name" value="YALI0F28677P"/>
    <property type="match status" value="1"/>
</dbReference>
<gene>
    <name evidence="2" type="ORF">BJ508DRAFT_203160</name>
</gene>
<reference evidence="2 3" key="1">
    <citation type="journal article" date="2018" name="Nat. Ecol. Evol.">
        <title>Pezizomycetes genomes reveal the molecular basis of ectomycorrhizal truffle lifestyle.</title>
        <authorList>
            <person name="Murat C."/>
            <person name="Payen T."/>
            <person name="Noel B."/>
            <person name="Kuo A."/>
            <person name="Morin E."/>
            <person name="Chen J."/>
            <person name="Kohler A."/>
            <person name="Krizsan K."/>
            <person name="Balestrini R."/>
            <person name="Da Silva C."/>
            <person name="Montanini B."/>
            <person name="Hainaut M."/>
            <person name="Levati E."/>
            <person name="Barry K.W."/>
            <person name="Belfiori B."/>
            <person name="Cichocki N."/>
            <person name="Clum A."/>
            <person name="Dockter R.B."/>
            <person name="Fauchery L."/>
            <person name="Guy J."/>
            <person name="Iotti M."/>
            <person name="Le Tacon F."/>
            <person name="Lindquist E.A."/>
            <person name="Lipzen A."/>
            <person name="Malagnac F."/>
            <person name="Mello A."/>
            <person name="Molinier V."/>
            <person name="Miyauchi S."/>
            <person name="Poulain J."/>
            <person name="Riccioni C."/>
            <person name="Rubini A."/>
            <person name="Sitrit Y."/>
            <person name="Splivallo R."/>
            <person name="Traeger S."/>
            <person name="Wang M."/>
            <person name="Zifcakova L."/>
            <person name="Wipf D."/>
            <person name="Zambonelli A."/>
            <person name="Paolocci F."/>
            <person name="Nowrousian M."/>
            <person name="Ottonello S."/>
            <person name="Baldrian P."/>
            <person name="Spatafora J.W."/>
            <person name="Henrissat B."/>
            <person name="Nagy L.G."/>
            <person name="Aury J.M."/>
            <person name="Wincker P."/>
            <person name="Grigoriev I.V."/>
            <person name="Bonfante P."/>
            <person name="Martin F.M."/>
        </authorList>
    </citation>
    <scope>NUCLEOTIDE SEQUENCE [LARGE SCALE GENOMIC DNA]</scope>
    <source>
        <strain evidence="2 3">RN42</strain>
    </source>
</reference>
<feature type="region of interest" description="Disordered" evidence="1">
    <location>
        <begin position="680"/>
        <end position="707"/>
    </location>
</feature>
<evidence type="ECO:0000313" key="2">
    <source>
        <dbReference type="EMBL" id="RPA87340.1"/>
    </source>
</evidence>
<protein>
    <submittedName>
        <fullName evidence="2">Uncharacterized protein</fullName>
    </submittedName>
</protein>
<organism evidence="2 3">
    <name type="scientific">Ascobolus immersus RN42</name>
    <dbReference type="NCBI Taxonomy" id="1160509"/>
    <lineage>
        <taxon>Eukaryota</taxon>
        <taxon>Fungi</taxon>
        <taxon>Dikarya</taxon>
        <taxon>Ascomycota</taxon>
        <taxon>Pezizomycotina</taxon>
        <taxon>Pezizomycetes</taxon>
        <taxon>Pezizales</taxon>
        <taxon>Ascobolaceae</taxon>
        <taxon>Ascobolus</taxon>
    </lineage>
</organism>
<name>A0A3N4IT26_ASCIM</name>
<feature type="region of interest" description="Disordered" evidence="1">
    <location>
        <begin position="1"/>
        <end position="24"/>
    </location>
</feature>
<keyword evidence="3" id="KW-1185">Reference proteome</keyword>
<proteinExistence type="predicted"/>
<feature type="compositionally biased region" description="Basic residues" evidence="1">
    <location>
        <begin position="1234"/>
        <end position="1255"/>
    </location>
</feature>
<dbReference type="STRING" id="1160509.A0A3N4IT26"/>
<dbReference type="Proteomes" id="UP000275078">
    <property type="component" value="Unassembled WGS sequence"/>
</dbReference>
<accession>A0A3N4IT26</accession>
<evidence type="ECO:0000256" key="1">
    <source>
        <dbReference type="SAM" id="MobiDB-lite"/>
    </source>
</evidence>
<feature type="compositionally biased region" description="Basic and acidic residues" evidence="1">
    <location>
        <begin position="792"/>
        <end position="811"/>
    </location>
</feature>
<feature type="compositionally biased region" description="Polar residues" evidence="1">
    <location>
        <begin position="751"/>
        <end position="766"/>
    </location>
</feature>
<sequence length="1633" mass="182335">MRRFQIQMESSSLGPRPSLPASSMSAPPGVLPLISLSDSYISPAPSTFLDSTTSLQELAHLVKLQNYQKHKQAQCRLRLHRSLVSTALASRFICMAELGHSLLVEHLKSDQKKDFAILYNAILDIRGSCEAFRRFALMEEDYDSKQKSKKEDSDEKPQELVSFLHETPPNARDTVLAFLSTVRSSPNFLAERISKLTQQDLEALARLHNSVDIQESVLGNGSRRAPSSSAASTRAVSGTPVERLLGFRRNDPLHILIHGLFSGVAGSDSVDEKLRTEVWSNVCAKLLADPGSKKSDQFLFSVLDTWAAMGDWPIKANLETCLMGLLQEGNFLLHTEETAKPQTEANPKMSFAAEEFYTKGVKSLFACLDDEPSAGGIPEGVLQFGHAILQKVEDPKKKKSVESFLLCKWFISHYLRDAIQYPERCGIMIGHQISEHARLKILRPLVSGMMKAAYNLMWVESLNKPANVEPVLRKHIESMMERFRNLRPKNSSPILHSARTGAPTKESQDVQQFIALCPSDIVTMYNTLYPKIFPSGSESRDIKRPLAASSRSFMGGKSPASSAFDMNSVLSRSSSSVVSESGASIYMPLLDRNSIPEDRISIHTSLSPAPSAFSGSTTIISSESEEEERFASELKVAMDTMAGRLSQDELSGRIHPCAENWALLFISRDGKELSLKMRSELSHDEDDEDDDAGHDSDSDDDGPSDMSALDREYHQLKQAILKLVEEYEILDMREEEERRIKEERNALYRNQSAPVVTLSGTTPPDTSKNDMSHLDPSNPYRATSNLTAMFADSKRRETEAPRKESDNEDVQHSALPKMLQAAAQQCLARGDFVAAQQYHRALQQLRRLSPSLARNGYSPLLHYFSMGARDSIDRSARAVKQTEAWFVWVSLTQESQEGEINEMVRTMKKLRDKMWYVTDVRNSAAFEEAKSVAFALKKMASSPAKTPPRVSKNTRSLSHRASNLSLLKSEGVLDVMSAPIEHGGPNKLSDEQSEITSTYLAKFCIENFCKGEERIHRFCHEIDRCVNKIVGDGMLDGPVLWSSELYARDDRELSSSRGRADWLMCSLGMSDDGYETDSSQSGWRAGPQNLLRKSSADFLGRSRVPPGVSAQEYNARRNRSKSNVGDSMMDRQDLFGLPSPAISTSDAQTFWSPFGGRAAAATSKSSGIMKQPEAVTREKRKFLDELKQTLTGLLLSDLGVDLWSKGTETDLWFSGPYVDDCIQRKEEQEEEARRRQKSRAQKKSASKKSGTKNLRKSVNQKGELTAPVENNVVPELSAGEGNSSASDATNVSTTSSKTEVPSTKPSDLVPFPYMVAFKRLLHKFSTHPNPFVKLQILYDLEILIISSLSSSSPSPDFERRISLPTSPLFQQMTEASRVSNLHLREPTNLEETIQNVEERRSCANGKNNLKESSSSPRGTPTRPRSPDQNIPNTDKIVEVLQDLFRQAEVRPKTLFRDLQYVAAFVPASILDMTELGKAFWDTALAALGLKQDVKNIMVEMADEIVGYQARQRNPDRSANQDRNGPGSEFFERYTLKDAAQMLMITAKEGDAAAQRELAIFYLTNPGDLPRIVKPLSKPKDTFRPQLMTQKGEDPEKRDPATMCTAYHWMELSAEGGDSLAKQYIRQRDRDESW</sequence>
<evidence type="ECO:0000313" key="3">
    <source>
        <dbReference type="Proteomes" id="UP000275078"/>
    </source>
</evidence>
<feature type="compositionally biased region" description="Low complexity" evidence="1">
    <location>
        <begin position="15"/>
        <end position="24"/>
    </location>
</feature>
<dbReference type="EMBL" id="ML119647">
    <property type="protein sequence ID" value="RPA87340.1"/>
    <property type="molecule type" value="Genomic_DNA"/>
</dbReference>
<dbReference type="OrthoDB" id="3548913at2759"/>
<feature type="region of interest" description="Disordered" evidence="1">
    <location>
        <begin position="1397"/>
        <end position="1433"/>
    </location>
</feature>
<feature type="compositionally biased region" description="Polar residues" evidence="1">
    <location>
        <begin position="1280"/>
        <end position="1305"/>
    </location>
</feature>
<feature type="compositionally biased region" description="Low complexity" evidence="1">
    <location>
        <begin position="1412"/>
        <end position="1422"/>
    </location>
</feature>
<feature type="region of interest" description="Disordered" evidence="1">
    <location>
        <begin position="1228"/>
        <end position="1305"/>
    </location>
</feature>